<dbReference type="SUPFAM" id="SSF101898">
    <property type="entry name" value="NHL repeat"/>
    <property type="match status" value="1"/>
</dbReference>
<dbReference type="Gene3D" id="2.120.10.30">
    <property type="entry name" value="TolB, C-terminal domain"/>
    <property type="match status" value="1"/>
</dbReference>
<dbReference type="InterPro" id="IPR011042">
    <property type="entry name" value="6-blade_b-propeller_TolB-like"/>
</dbReference>
<dbReference type="EMBL" id="JAVKPH010000012">
    <property type="protein sequence ID" value="MDR5653303.1"/>
    <property type="molecule type" value="Genomic_DNA"/>
</dbReference>
<accession>A0ABU1F9K2</accession>
<evidence type="ECO:0000313" key="1">
    <source>
        <dbReference type="EMBL" id="MDR5653303.1"/>
    </source>
</evidence>
<sequence length="359" mass="37321">MIQAIRSLWDDFRGAGAAALSVPSMDGAFRPNQNLEEAPVALACDRPDNVTVAGGRVYLSSGARVLALTGPGTAEVAADGDAPVTAMAGLPDGTLAVARSGAGAVLAVDPQGRGAGRIYGAGMADITAMAFADDGALALAVGSARFRAADWRHDLMHPGQSGSVWLAPLSGAAPQRLAEGLRYAGGIAPAGPGRFVVSETWASRLVTVGQGAPAPVLSGLPAYPWRIAPATGGGCWVAFLAPRNQLIELVLRDRAFRGRMVAELDPEYWIAPMLRPSDQPLDPMLKGVQRVSGSEPKPWGSSLSWGLVARIGADFVPDFSHHSRANGKRHGFTSAAEHDGRLLATSHCGFVVSLPVDQR</sequence>
<organism evidence="1 2">
    <name type="scientific">Ruixingdingia sedimenti</name>
    <dbReference type="NCBI Taxonomy" id="3073604"/>
    <lineage>
        <taxon>Bacteria</taxon>
        <taxon>Pseudomonadati</taxon>
        <taxon>Pseudomonadota</taxon>
        <taxon>Alphaproteobacteria</taxon>
        <taxon>Rhodobacterales</taxon>
        <taxon>Paracoccaceae</taxon>
        <taxon>Ruixingdingia</taxon>
    </lineage>
</organism>
<evidence type="ECO:0000313" key="2">
    <source>
        <dbReference type="Proteomes" id="UP001247754"/>
    </source>
</evidence>
<protein>
    <recommendedName>
        <fullName evidence="3">Strictosidine synthase</fullName>
    </recommendedName>
</protein>
<name>A0ABU1F9K2_9RHOB</name>
<proteinExistence type="predicted"/>
<reference evidence="1 2" key="1">
    <citation type="submission" date="2023-09" db="EMBL/GenBank/DDBJ databases">
        <title>Xinfangfangia sedmenti sp. nov., isolated the sedment.</title>
        <authorList>
            <person name="Xu L."/>
        </authorList>
    </citation>
    <scope>NUCLEOTIDE SEQUENCE [LARGE SCALE GENOMIC DNA]</scope>
    <source>
        <strain evidence="1 2">LG-4</strain>
    </source>
</reference>
<gene>
    <name evidence="1" type="ORF">RGD00_11855</name>
</gene>
<evidence type="ECO:0008006" key="3">
    <source>
        <dbReference type="Google" id="ProtNLM"/>
    </source>
</evidence>
<dbReference type="Proteomes" id="UP001247754">
    <property type="component" value="Unassembled WGS sequence"/>
</dbReference>
<dbReference type="RefSeq" id="WP_310457541.1">
    <property type="nucleotide sequence ID" value="NZ_JAVKPH010000012.1"/>
</dbReference>
<keyword evidence="2" id="KW-1185">Reference proteome</keyword>
<comment type="caution">
    <text evidence="1">The sequence shown here is derived from an EMBL/GenBank/DDBJ whole genome shotgun (WGS) entry which is preliminary data.</text>
</comment>